<dbReference type="AlphaFoldDB" id="A0A1W6LD79"/>
<dbReference type="PANTHER" id="PTHR12215:SF10">
    <property type="entry name" value="L-AMINOADIPATE-SEMIALDEHYDE DEHYDROGENASE-PHOSPHOPANTETHEINYL TRANSFERASE"/>
    <property type="match status" value="1"/>
</dbReference>
<dbReference type="Proteomes" id="UP000193427">
    <property type="component" value="Chromosome"/>
</dbReference>
<evidence type="ECO:0000256" key="2">
    <source>
        <dbReference type="ARBA" id="ARBA00022679"/>
    </source>
</evidence>
<organism evidence="4 5">
    <name type="scientific">Piscinibacter gummiphilus</name>
    <dbReference type="NCBI Taxonomy" id="946333"/>
    <lineage>
        <taxon>Bacteria</taxon>
        <taxon>Pseudomonadati</taxon>
        <taxon>Pseudomonadota</taxon>
        <taxon>Betaproteobacteria</taxon>
        <taxon>Burkholderiales</taxon>
        <taxon>Sphaerotilaceae</taxon>
        <taxon>Piscinibacter</taxon>
    </lineage>
</organism>
<comment type="similarity">
    <text evidence="1">Belongs to the P-Pant transferase superfamily. Gsp/Sfp/HetI/AcpT family.</text>
</comment>
<dbReference type="OrthoDB" id="9808281at2"/>
<name>A0A1W6LD79_9BURK</name>
<dbReference type="Gene3D" id="3.90.470.20">
    <property type="entry name" value="4'-phosphopantetheinyl transferase domain"/>
    <property type="match status" value="1"/>
</dbReference>
<dbReference type="InterPro" id="IPR008278">
    <property type="entry name" value="4-PPantetheinyl_Trfase_dom"/>
</dbReference>
<dbReference type="InterPro" id="IPR037143">
    <property type="entry name" value="4-PPantetheinyl_Trfase_dom_sf"/>
</dbReference>
<dbReference type="InterPro" id="IPR050559">
    <property type="entry name" value="P-Pant_transferase_sf"/>
</dbReference>
<accession>A0A1W6LD79</accession>
<dbReference type="KEGG" id="rgu:A4W93_21205"/>
<dbReference type="GO" id="GO:0005829">
    <property type="term" value="C:cytosol"/>
    <property type="evidence" value="ECO:0007669"/>
    <property type="project" value="TreeGrafter"/>
</dbReference>
<proteinExistence type="inferred from homology"/>
<dbReference type="STRING" id="946333.A4W93_21205"/>
<evidence type="ECO:0000259" key="3">
    <source>
        <dbReference type="Pfam" id="PF01648"/>
    </source>
</evidence>
<keyword evidence="2" id="KW-0808">Transferase</keyword>
<dbReference type="GO" id="GO:0019878">
    <property type="term" value="P:lysine biosynthetic process via aminoadipic acid"/>
    <property type="evidence" value="ECO:0007669"/>
    <property type="project" value="TreeGrafter"/>
</dbReference>
<dbReference type="RefSeq" id="WP_085752512.1">
    <property type="nucleotide sequence ID" value="NZ_BSPR01000006.1"/>
</dbReference>
<feature type="domain" description="4'-phosphopantetheinyl transferase" evidence="3">
    <location>
        <begin position="115"/>
        <end position="184"/>
    </location>
</feature>
<dbReference type="GO" id="GO:0000287">
    <property type="term" value="F:magnesium ion binding"/>
    <property type="evidence" value="ECO:0007669"/>
    <property type="project" value="InterPro"/>
</dbReference>
<dbReference type="SUPFAM" id="SSF56214">
    <property type="entry name" value="4'-phosphopantetheinyl transferase"/>
    <property type="match status" value="2"/>
</dbReference>
<dbReference type="PANTHER" id="PTHR12215">
    <property type="entry name" value="PHOSPHOPANTETHEINE TRANSFERASE"/>
    <property type="match status" value="1"/>
</dbReference>
<protein>
    <recommendedName>
        <fullName evidence="3">4'-phosphopantetheinyl transferase domain-containing protein</fullName>
    </recommendedName>
</protein>
<sequence>MSGASLPPTLTAPLHIHWTDLDAAGPVDALAARVSADERARADRFATPVLRARHLAAHAWMRERLGLATGRAPLDLAFDTGPFGKPALRGVPAVAFNLSHSAHLAALATAPSGDIGVDIEQFQPMADMELLAHHHFTAAEQAEFAALPTRARTRAFLLGWTRKEACMKAAGCGLQVEPSAIETGLSALPRRVSFDTPDGPFTAEVRSLADRDDAIVSWAWR</sequence>
<reference evidence="4 5" key="1">
    <citation type="submission" date="2016-04" db="EMBL/GenBank/DDBJ databases">
        <title>Complete genome sequence of natural rubber-degrading, novel Gram-negative bacterium, Rhizobacter gummiphilus strain NS21.</title>
        <authorList>
            <person name="Tabata M."/>
            <person name="Kasai D."/>
            <person name="Fukuda M."/>
        </authorList>
    </citation>
    <scope>NUCLEOTIDE SEQUENCE [LARGE SCALE GENOMIC DNA]</scope>
    <source>
        <strain evidence="4 5">NS21</strain>
    </source>
</reference>
<dbReference type="EMBL" id="CP015118">
    <property type="protein sequence ID" value="ARN22214.1"/>
    <property type="molecule type" value="Genomic_DNA"/>
</dbReference>
<gene>
    <name evidence="4" type="ORF">A4W93_21205</name>
</gene>
<dbReference type="Pfam" id="PF01648">
    <property type="entry name" value="ACPS"/>
    <property type="match status" value="1"/>
</dbReference>
<dbReference type="GO" id="GO:0008897">
    <property type="term" value="F:holo-[acyl-carrier-protein] synthase activity"/>
    <property type="evidence" value="ECO:0007669"/>
    <property type="project" value="InterPro"/>
</dbReference>
<evidence type="ECO:0000313" key="5">
    <source>
        <dbReference type="Proteomes" id="UP000193427"/>
    </source>
</evidence>
<evidence type="ECO:0000256" key="1">
    <source>
        <dbReference type="ARBA" id="ARBA00010990"/>
    </source>
</evidence>
<keyword evidence="5" id="KW-1185">Reference proteome</keyword>
<evidence type="ECO:0000313" key="4">
    <source>
        <dbReference type="EMBL" id="ARN22214.1"/>
    </source>
</evidence>